<dbReference type="GO" id="GO:0006779">
    <property type="term" value="P:porphyrin-containing compound biosynthetic process"/>
    <property type="evidence" value="ECO:0007669"/>
    <property type="project" value="TreeGrafter"/>
</dbReference>
<dbReference type="Gene3D" id="3.20.20.70">
    <property type="entry name" value="Aldolase class I"/>
    <property type="match status" value="1"/>
</dbReference>
<dbReference type="SMART" id="SM00729">
    <property type="entry name" value="Elp3"/>
    <property type="match status" value="1"/>
</dbReference>
<dbReference type="InterPro" id="IPR006638">
    <property type="entry name" value="Elp3/MiaA/NifB-like_rSAM"/>
</dbReference>
<dbReference type="PANTHER" id="PTHR13932:SF5">
    <property type="entry name" value="RADICAL S-ADENOSYL METHIONINE DOMAIN-CONTAINING PROTEIN 1, MITOCHONDRIAL"/>
    <property type="match status" value="1"/>
</dbReference>
<gene>
    <name evidence="6" type="ORF">MNBD_GAMMA01-1919</name>
</gene>
<dbReference type="InterPro" id="IPR058240">
    <property type="entry name" value="rSAM_sf"/>
</dbReference>
<keyword evidence="4" id="KW-0411">Iron-sulfur</keyword>
<dbReference type="AlphaFoldDB" id="A0A3B0VIC2"/>
<dbReference type="SUPFAM" id="SSF102114">
    <property type="entry name" value="Radical SAM enzymes"/>
    <property type="match status" value="1"/>
</dbReference>
<dbReference type="GO" id="GO:0051539">
    <property type="term" value="F:4 iron, 4 sulfur cluster binding"/>
    <property type="evidence" value="ECO:0007669"/>
    <property type="project" value="TreeGrafter"/>
</dbReference>
<name>A0A3B0VIC2_9ZZZZ</name>
<keyword evidence="3" id="KW-0408">Iron</keyword>
<dbReference type="GO" id="GO:0005737">
    <property type="term" value="C:cytoplasm"/>
    <property type="evidence" value="ECO:0007669"/>
    <property type="project" value="TreeGrafter"/>
</dbReference>
<evidence type="ECO:0000256" key="3">
    <source>
        <dbReference type="ARBA" id="ARBA00023004"/>
    </source>
</evidence>
<dbReference type="PROSITE" id="PS51918">
    <property type="entry name" value="RADICAL_SAM"/>
    <property type="match status" value="1"/>
</dbReference>
<sequence length="205" mass="22883">MGELQQQQYIDALIKDLEQDVPLVWGRTVSSIFMGGGTPSLFSASSIKKLLNAVRALLNCKPAMEVTMEVNPGTEEYDNLIEYKQAGINRLSIGVQSLNNDNLTRLGRIHTAEQAITVYDHARAAGFDNINLDMMFALPKQSLEQAKEDLLQLIGLQPQHVSYYQLTIEANTLFAVKTPEQLPDAENLEAMYLQGNTILQEHGYQ</sequence>
<accession>A0A3B0VIC2</accession>
<evidence type="ECO:0000313" key="6">
    <source>
        <dbReference type="EMBL" id="VAW40400.1"/>
    </source>
</evidence>
<protein>
    <submittedName>
        <fullName evidence="6">Radical SAM family enzyme, similar to coproporphyrinogen III oxidase, oxygen-independent, clustered with nucleoside-triphosphatase RdgB</fullName>
    </submittedName>
</protein>
<evidence type="ECO:0000256" key="1">
    <source>
        <dbReference type="ARBA" id="ARBA00022691"/>
    </source>
</evidence>
<evidence type="ECO:0000256" key="2">
    <source>
        <dbReference type="ARBA" id="ARBA00022723"/>
    </source>
</evidence>
<dbReference type="InterPro" id="IPR013785">
    <property type="entry name" value="Aldolase_TIM"/>
</dbReference>
<organism evidence="6">
    <name type="scientific">hydrothermal vent metagenome</name>
    <dbReference type="NCBI Taxonomy" id="652676"/>
    <lineage>
        <taxon>unclassified sequences</taxon>
        <taxon>metagenomes</taxon>
        <taxon>ecological metagenomes</taxon>
    </lineage>
</organism>
<dbReference type="InterPro" id="IPR007197">
    <property type="entry name" value="rSAM"/>
</dbReference>
<feature type="non-terminal residue" evidence="6">
    <location>
        <position position="205"/>
    </location>
</feature>
<dbReference type="PANTHER" id="PTHR13932">
    <property type="entry name" value="COPROPORPHYRINIGEN III OXIDASE"/>
    <property type="match status" value="1"/>
</dbReference>
<evidence type="ECO:0000256" key="4">
    <source>
        <dbReference type="ARBA" id="ARBA00023014"/>
    </source>
</evidence>
<dbReference type="GO" id="GO:0003824">
    <property type="term" value="F:catalytic activity"/>
    <property type="evidence" value="ECO:0007669"/>
    <property type="project" value="InterPro"/>
</dbReference>
<dbReference type="InterPro" id="IPR034505">
    <property type="entry name" value="Coproporphyrinogen-III_oxidase"/>
</dbReference>
<dbReference type="EMBL" id="UOEW01000269">
    <property type="protein sequence ID" value="VAW40400.1"/>
    <property type="molecule type" value="Genomic_DNA"/>
</dbReference>
<keyword evidence="2" id="KW-0479">Metal-binding</keyword>
<dbReference type="Pfam" id="PF04055">
    <property type="entry name" value="Radical_SAM"/>
    <property type="match status" value="1"/>
</dbReference>
<dbReference type="GO" id="GO:0046872">
    <property type="term" value="F:metal ion binding"/>
    <property type="evidence" value="ECO:0007669"/>
    <property type="project" value="UniProtKB-KW"/>
</dbReference>
<proteinExistence type="predicted"/>
<keyword evidence="1" id="KW-0949">S-adenosyl-L-methionine</keyword>
<evidence type="ECO:0000259" key="5">
    <source>
        <dbReference type="PROSITE" id="PS51918"/>
    </source>
</evidence>
<reference evidence="6" key="1">
    <citation type="submission" date="2018-06" db="EMBL/GenBank/DDBJ databases">
        <authorList>
            <person name="Zhirakovskaya E."/>
        </authorList>
    </citation>
    <scope>NUCLEOTIDE SEQUENCE</scope>
</reference>
<feature type="domain" description="Radical SAM core" evidence="5">
    <location>
        <begin position="1"/>
        <end position="205"/>
    </location>
</feature>
<dbReference type="CDD" id="cd01335">
    <property type="entry name" value="Radical_SAM"/>
    <property type="match status" value="1"/>
</dbReference>